<accession>A0A4Y2G5G9</accession>
<name>A0A4Y2G5G9_ARAVE</name>
<evidence type="ECO:0000313" key="1">
    <source>
        <dbReference type="EMBL" id="GBM48631.1"/>
    </source>
</evidence>
<dbReference type="EMBL" id="BGPR01001222">
    <property type="protein sequence ID" value="GBM48631.1"/>
    <property type="molecule type" value="Genomic_DNA"/>
</dbReference>
<keyword evidence="2" id="KW-1185">Reference proteome</keyword>
<gene>
    <name evidence="1" type="ORF">AVEN_135008_1</name>
</gene>
<dbReference type="AlphaFoldDB" id="A0A4Y2G5G9"/>
<sequence>MSDSPIVTLVETAVRKVAVSLYNDREIRQWSKFAPREVATAEWHDLITSKISELSLPTTLQERMFEVASPVCLFMVHLHAVHSKISFMLRKPCQCLNGALGSTFFRTSDGLFDFRKTVERLVEDQRIDVAFRFTVACEFRLDECIEPLFKQLTFDVKSHFYHEKRLRNQSIAAIMQHHNDIDFRVFRIFNFYPEADFTNLLVRLAEN</sequence>
<reference evidence="1 2" key="1">
    <citation type="journal article" date="2019" name="Sci. Rep.">
        <title>Orb-weaving spider Araneus ventricosus genome elucidates the spidroin gene catalogue.</title>
        <authorList>
            <person name="Kono N."/>
            <person name="Nakamura H."/>
            <person name="Ohtoshi R."/>
            <person name="Moran D.A.P."/>
            <person name="Shinohara A."/>
            <person name="Yoshida Y."/>
            <person name="Fujiwara M."/>
            <person name="Mori M."/>
            <person name="Tomita M."/>
            <person name="Arakawa K."/>
        </authorList>
    </citation>
    <scope>NUCLEOTIDE SEQUENCE [LARGE SCALE GENOMIC DNA]</scope>
</reference>
<organism evidence="1 2">
    <name type="scientific">Araneus ventricosus</name>
    <name type="common">Orbweaver spider</name>
    <name type="synonym">Epeira ventricosa</name>
    <dbReference type="NCBI Taxonomy" id="182803"/>
    <lineage>
        <taxon>Eukaryota</taxon>
        <taxon>Metazoa</taxon>
        <taxon>Ecdysozoa</taxon>
        <taxon>Arthropoda</taxon>
        <taxon>Chelicerata</taxon>
        <taxon>Arachnida</taxon>
        <taxon>Araneae</taxon>
        <taxon>Araneomorphae</taxon>
        <taxon>Entelegynae</taxon>
        <taxon>Araneoidea</taxon>
        <taxon>Araneidae</taxon>
        <taxon>Araneus</taxon>
    </lineage>
</organism>
<protein>
    <submittedName>
        <fullName evidence="1">Uncharacterized protein</fullName>
    </submittedName>
</protein>
<comment type="caution">
    <text evidence="1">The sequence shown here is derived from an EMBL/GenBank/DDBJ whole genome shotgun (WGS) entry which is preliminary data.</text>
</comment>
<evidence type="ECO:0000313" key="2">
    <source>
        <dbReference type="Proteomes" id="UP000499080"/>
    </source>
</evidence>
<dbReference type="Proteomes" id="UP000499080">
    <property type="component" value="Unassembled WGS sequence"/>
</dbReference>
<proteinExistence type="predicted"/>
<dbReference type="OrthoDB" id="6472660at2759"/>